<feature type="transmembrane region" description="Helical" evidence="8">
    <location>
        <begin position="425"/>
        <end position="444"/>
    </location>
</feature>
<evidence type="ECO:0000256" key="3">
    <source>
        <dbReference type="ARBA" id="ARBA00022448"/>
    </source>
</evidence>
<evidence type="ECO:0000256" key="8">
    <source>
        <dbReference type="SAM" id="Phobius"/>
    </source>
</evidence>
<feature type="transmembrane region" description="Helical" evidence="8">
    <location>
        <begin position="48"/>
        <end position="67"/>
    </location>
</feature>
<evidence type="ECO:0000313" key="9">
    <source>
        <dbReference type="EMBL" id="UTV29558.1"/>
    </source>
</evidence>
<protein>
    <submittedName>
        <fullName evidence="9">BCCT family transporter</fullName>
    </submittedName>
</protein>
<feature type="transmembrane region" description="Helical" evidence="8">
    <location>
        <begin position="173"/>
        <end position="194"/>
    </location>
</feature>
<dbReference type="EMBL" id="CP101509">
    <property type="protein sequence ID" value="UTV29558.1"/>
    <property type="molecule type" value="Genomic_DNA"/>
</dbReference>
<gene>
    <name evidence="9" type="ORF">NNL38_21310</name>
</gene>
<dbReference type="PANTHER" id="PTHR30047">
    <property type="entry name" value="HIGH-AFFINITY CHOLINE TRANSPORT PROTEIN-RELATED"/>
    <property type="match status" value="1"/>
</dbReference>
<evidence type="ECO:0000256" key="1">
    <source>
        <dbReference type="ARBA" id="ARBA00004651"/>
    </source>
</evidence>
<comment type="similarity">
    <text evidence="2">Belongs to the BCCT transporter (TC 2.A.15) family.</text>
</comment>
<feature type="transmembrane region" description="Helical" evidence="8">
    <location>
        <begin position="388"/>
        <end position="413"/>
    </location>
</feature>
<proteinExistence type="inferred from homology"/>
<keyword evidence="10" id="KW-1185">Reference proteome</keyword>
<dbReference type="Pfam" id="PF02028">
    <property type="entry name" value="BCCT"/>
    <property type="match status" value="1"/>
</dbReference>
<evidence type="ECO:0000256" key="2">
    <source>
        <dbReference type="ARBA" id="ARBA00005658"/>
    </source>
</evidence>
<keyword evidence="3" id="KW-0813">Transport</keyword>
<keyword evidence="5 8" id="KW-0812">Transmembrane</keyword>
<keyword evidence="4" id="KW-1003">Cell membrane</keyword>
<keyword evidence="7 8" id="KW-0472">Membrane</keyword>
<feature type="transmembrane region" description="Helical" evidence="8">
    <location>
        <begin position="450"/>
        <end position="471"/>
    </location>
</feature>
<feature type="transmembrane region" description="Helical" evidence="8">
    <location>
        <begin position="130"/>
        <end position="153"/>
    </location>
</feature>
<feature type="transmembrane region" description="Helical" evidence="8">
    <location>
        <begin position="214"/>
        <end position="237"/>
    </location>
</feature>
<feature type="transmembrane region" description="Helical" evidence="8">
    <location>
        <begin position="12"/>
        <end position="36"/>
    </location>
</feature>
<dbReference type="RefSeq" id="WP_255390876.1">
    <property type="nucleotide sequence ID" value="NZ_CP101509.1"/>
</dbReference>
<evidence type="ECO:0000256" key="6">
    <source>
        <dbReference type="ARBA" id="ARBA00022989"/>
    </source>
</evidence>
<accession>A0ABY5GJQ6</accession>
<feature type="transmembrane region" description="Helical" evidence="8">
    <location>
        <begin position="249"/>
        <end position="282"/>
    </location>
</feature>
<feature type="transmembrane region" description="Helical" evidence="8">
    <location>
        <begin position="332"/>
        <end position="356"/>
    </location>
</feature>
<comment type="subcellular location">
    <subcellularLocation>
        <location evidence="1">Cell membrane</location>
        <topology evidence="1">Multi-pass membrane protein</topology>
    </subcellularLocation>
</comment>
<keyword evidence="6 8" id="KW-1133">Transmembrane helix</keyword>
<dbReference type="PANTHER" id="PTHR30047:SF7">
    <property type="entry name" value="HIGH-AFFINITY CHOLINE TRANSPORT PROTEIN"/>
    <property type="match status" value="1"/>
</dbReference>
<feature type="transmembrane region" description="Helical" evidence="8">
    <location>
        <begin position="79"/>
        <end position="103"/>
    </location>
</feature>
<evidence type="ECO:0000313" key="10">
    <source>
        <dbReference type="Proteomes" id="UP001057998"/>
    </source>
</evidence>
<evidence type="ECO:0000256" key="4">
    <source>
        <dbReference type="ARBA" id="ARBA00022475"/>
    </source>
</evidence>
<dbReference type="Proteomes" id="UP001057998">
    <property type="component" value="Chromosome 2"/>
</dbReference>
<dbReference type="InterPro" id="IPR000060">
    <property type="entry name" value="BCCT_transptr"/>
</dbReference>
<evidence type="ECO:0000256" key="5">
    <source>
        <dbReference type="ARBA" id="ARBA00022692"/>
    </source>
</evidence>
<reference evidence="9" key="1">
    <citation type="submission" date="2022-07" db="EMBL/GenBank/DDBJ databases">
        <title>Genome sequencing of Photobacterium atrarenae GJH2-4.</title>
        <authorList>
            <person name="Park S.-J."/>
        </authorList>
    </citation>
    <scope>NUCLEOTIDE SEQUENCE</scope>
    <source>
        <strain evidence="9">GJH2-4</strain>
    </source>
</reference>
<organism evidence="9 10">
    <name type="scientific">Photobacterium atrarenae</name>
    <dbReference type="NCBI Taxonomy" id="865757"/>
    <lineage>
        <taxon>Bacteria</taxon>
        <taxon>Pseudomonadati</taxon>
        <taxon>Pseudomonadota</taxon>
        <taxon>Gammaproteobacteria</taxon>
        <taxon>Vibrionales</taxon>
        <taxon>Vibrionaceae</taxon>
        <taxon>Photobacterium</taxon>
    </lineage>
</organism>
<evidence type="ECO:0000256" key="7">
    <source>
        <dbReference type="ARBA" id="ARBA00023136"/>
    </source>
</evidence>
<sequence>MKILTHPSQRLMLVSALVAVLFTVFPSVSVYQLAAFTQWVVERFDNQVIQLSTLALLVCVAIALSPLGKKRLGKTAPEFGFLSWIVMLFTTGMGSGLIFWGVAEPVFHLANMPPVTQYGDSKDTALALTYFHWGVHAWSLYALAGLVMAWLAYEKQRPMRVSASFIGEHRPKWLSALDLIAVLAILFGIAGVLANTMALVEQGVRNVFGLEGDLTAFRIIMTGLIGVLFTTSSALGLKKGIKRLSSFNLWLMVLLFVVVFLNVDGSAVLSRMASSLIAYVQIMPEVSVGVVDGGQQWSQGWTVIYLVWWIAWTPFVGPFIARISRGRTIRQFLLCTVIIPTLASVVWFSGFAGAVFESEYLTEVVNAVNQDYTKGLFTFFSYLPWSDALSVAALLLLLTFVISSADSAIYAAGMLTDDTRTSSKVSWSVIVVTMGMALAVFNDVDLNKQVAIAGAIPFTLVLLGQVAAALAEQWVPSYRRYILSTPGKL</sequence>
<feature type="transmembrane region" description="Helical" evidence="8">
    <location>
        <begin position="302"/>
        <end position="320"/>
    </location>
</feature>
<name>A0ABY5GJQ6_9GAMM</name>